<feature type="region of interest" description="Disordered" evidence="1">
    <location>
        <begin position="27"/>
        <end position="65"/>
    </location>
</feature>
<reference evidence="2 3" key="1">
    <citation type="submission" date="2017-04" db="EMBL/GenBank/DDBJ databases">
        <authorList>
            <person name="Afonso C.L."/>
            <person name="Miller P.J."/>
            <person name="Scott M.A."/>
            <person name="Spackman E."/>
            <person name="Goraichik I."/>
            <person name="Dimitrov K.M."/>
            <person name="Suarez D.L."/>
            <person name="Swayne D.E."/>
        </authorList>
    </citation>
    <scope>NUCLEOTIDE SEQUENCE [LARGE SCALE GENOMIC DNA]</scope>
    <source>
        <strain evidence="2 3">N3/975</strain>
    </source>
</reference>
<keyword evidence="3" id="KW-1185">Reference proteome</keyword>
<dbReference type="Proteomes" id="UP000192940">
    <property type="component" value="Chromosome I"/>
</dbReference>
<evidence type="ECO:0000313" key="3">
    <source>
        <dbReference type="Proteomes" id="UP000192940"/>
    </source>
</evidence>
<gene>
    <name evidence="2" type="ORF">SAMN05661091_2985</name>
</gene>
<evidence type="ECO:0000313" key="2">
    <source>
        <dbReference type="EMBL" id="SMF85395.1"/>
    </source>
</evidence>
<sequence length="65" mass="6883">MLVAQGAGCQRGVIFFREKRRNQLKHSFHRSELPADGEGESGEFCEAGGVAAAGGRGEDSSELST</sequence>
<evidence type="ECO:0000256" key="1">
    <source>
        <dbReference type="SAM" id="MobiDB-lite"/>
    </source>
</evidence>
<accession>A0A1X7HF85</accession>
<protein>
    <submittedName>
        <fullName evidence="2">Uncharacterized protein</fullName>
    </submittedName>
</protein>
<organism evidence="2 3">
    <name type="scientific">Paenibacillus uliginis N3/975</name>
    <dbReference type="NCBI Taxonomy" id="1313296"/>
    <lineage>
        <taxon>Bacteria</taxon>
        <taxon>Bacillati</taxon>
        <taxon>Bacillota</taxon>
        <taxon>Bacilli</taxon>
        <taxon>Bacillales</taxon>
        <taxon>Paenibacillaceae</taxon>
        <taxon>Paenibacillus</taxon>
    </lineage>
</organism>
<name>A0A1X7HF85_9BACL</name>
<proteinExistence type="predicted"/>
<dbReference type="EMBL" id="LT840184">
    <property type="protein sequence ID" value="SMF85395.1"/>
    <property type="molecule type" value="Genomic_DNA"/>
</dbReference>
<dbReference type="AlphaFoldDB" id="A0A1X7HF85"/>